<accession>A0A218WHB5</accession>
<protein>
    <submittedName>
        <fullName evidence="2">Uncharacterized protein</fullName>
    </submittedName>
</protein>
<evidence type="ECO:0000313" key="3">
    <source>
        <dbReference type="Proteomes" id="UP000197138"/>
    </source>
</evidence>
<dbReference type="Proteomes" id="UP000197138">
    <property type="component" value="Unassembled WGS sequence"/>
</dbReference>
<evidence type="ECO:0000256" key="1">
    <source>
        <dbReference type="SAM" id="MobiDB-lite"/>
    </source>
</evidence>
<evidence type="ECO:0000313" key="2">
    <source>
        <dbReference type="EMBL" id="OWM72076.1"/>
    </source>
</evidence>
<organism evidence="2 3">
    <name type="scientific">Punica granatum</name>
    <name type="common">Pomegranate</name>
    <dbReference type="NCBI Taxonomy" id="22663"/>
    <lineage>
        <taxon>Eukaryota</taxon>
        <taxon>Viridiplantae</taxon>
        <taxon>Streptophyta</taxon>
        <taxon>Embryophyta</taxon>
        <taxon>Tracheophyta</taxon>
        <taxon>Spermatophyta</taxon>
        <taxon>Magnoliopsida</taxon>
        <taxon>eudicotyledons</taxon>
        <taxon>Gunneridae</taxon>
        <taxon>Pentapetalae</taxon>
        <taxon>rosids</taxon>
        <taxon>malvids</taxon>
        <taxon>Myrtales</taxon>
        <taxon>Lythraceae</taxon>
        <taxon>Punica</taxon>
    </lineage>
</organism>
<sequence length="59" mass="6263">MELLELGAYLEMPEDGSVYNCEHMTVGSVAEDKPVGPNSKPVELGTAWGAKRTSELPAG</sequence>
<dbReference type="AlphaFoldDB" id="A0A218WHB5"/>
<comment type="caution">
    <text evidence="2">The sequence shown here is derived from an EMBL/GenBank/DDBJ whole genome shotgun (WGS) entry which is preliminary data.</text>
</comment>
<proteinExistence type="predicted"/>
<dbReference type="EMBL" id="MTKT01004293">
    <property type="protein sequence ID" value="OWM72076.1"/>
    <property type="molecule type" value="Genomic_DNA"/>
</dbReference>
<gene>
    <name evidence="2" type="ORF">CDL15_Pgr017959</name>
</gene>
<feature type="region of interest" description="Disordered" evidence="1">
    <location>
        <begin position="29"/>
        <end position="59"/>
    </location>
</feature>
<reference evidence="3" key="1">
    <citation type="journal article" date="2017" name="Plant J.">
        <title>The pomegranate (Punica granatum L.) genome and the genomics of punicalagin biosynthesis.</title>
        <authorList>
            <person name="Qin G."/>
            <person name="Xu C."/>
            <person name="Ming R."/>
            <person name="Tang H."/>
            <person name="Guyot R."/>
            <person name="Kramer E.M."/>
            <person name="Hu Y."/>
            <person name="Yi X."/>
            <person name="Qi Y."/>
            <person name="Xu X."/>
            <person name="Gao Z."/>
            <person name="Pan H."/>
            <person name="Jian J."/>
            <person name="Tian Y."/>
            <person name="Yue Z."/>
            <person name="Xu Y."/>
        </authorList>
    </citation>
    <scope>NUCLEOTIDE SEQUENCE [LARGE SCALE GENOMIC DNA]</scope>
    <source>
        <strain evidence="3">cv. Dabenzi</strain>
    </source>
</reference>
<name>A0A218WHB5_PUNGR</name>